<accession>A0A368YTW5</accession>
<protein>
    <recommendedName>
        <fullName evidence="4">Xaa-Pro dipeptidyl-peptidase-like domain-containing protein</fullName>
    </recommendedName>
</protein>
<dbReference type="InterPro" id="IPR053145">
    <property type="entry name" value="AB_hydrolase_Est10"/>
</dbReference>
<feature type="domain" description="Xaa-Pro dipeptidyl-peptidase-like" evidence="4">
    <location>
        <begin position="119"/>
        <end position="245"/>
    </location>
</feature>
<dbReference type="GO" id="GO:0004252">
    <property type="term" value="F:serine-type endopeptidase activity"/>
    <property type="evidence" value="ECO:0007669"/>
    <property type="project" value="InterPro"/>
</dbReference>
<feature type="region of interest" description="Disordered" evidence="2">
    <location>
        <begin position="22"/>
        <end position="101"/>
    </location>
</feature>
<evidence type="ECO:0000256" key="1">
    <source>
        <dbReference type="ARBA" id="ARBA00022801"/>
    </source>
</evidence>
<keyword evidence="1" id="KW-0378">Hydrolase</keyword>
<dbReference type="RefSeq" id="WP_181872424.1">
    <property type="nucleotide sequence ID" value="NZ_QPJM01000006.1"/>
</dbReference>
<evidence type="ECO:0000256" key="3">
    <source>
        <dbReference type="SAM" id="SignalP"/>
    </source>
</evidence>
<comment type="caution">
    <text evidence="5">The sequence shown here is derived from an EMBL/GenBank/DDBJ whole genome shotgun (WGS) entry which is preliminary data.</text>
</comment>
<dbReference type="PANTHER" id="PTHR43265:SF1">
    <property type="entry name" value="ESTERASE ESTD"/>
    <property type="match status" value="1"/>
</dbReference>
<dbReference type="PROSITE" id="PS00708">
    <property type="entry name" value="PRO_ENDOPEP_SER"/>
    <property type="match status" value="1"/>
</dbReference>
<dbReference type="PROSITE" id="PS51257">
    <property type="entry name" value="PROKAR_LIPOPROTEIN"/>
    <property type="match status" value="1"/>
</dbReference>
<dbReference type="AlphaFoldDB" id="A0A368YTW5"/>
<dbReference type="Gene3D" id="3.40.50.1820">
    <property type="entry name" value="alpha/beta hydrolase"/>
    <property type="match status" value="1"/>
</dbReference>
<keyword evidence="6" id="KW-1185">Reference proteome</keyword>
<reference evidence="5 6" key="1">
    <citation type="submission" date="2018-07" db="EMBL/GenBank/DDBJ databases">
        <title>Genomic Encyclopedia of Type Strains, Phase III (KMG-III): the genomes of soil and plant-associated and newly described type strains.</title>
        <authorList>
            <person name="Whitman W."/>
        </authorList>
    </citation>
    <scope>NUCLEOTIDE SEQUENCE [LARGE SCALE GENOMIC DNA]</scope>
    <source>
        <strain evidence="5 6">31-25a</strain>
    </source>
</reference>
<dbReference type="Proteomes" id="UP000253324">
    <property type="component" value="Unassembled WGS sequence"/>
</dbReference>
<dbReference type="SUPFAM" id="SSF53474">
    <property type="entry name" value="alpha/beta-Hydrolases"/>
    <property type="match status" value="1"/>
</dbReference>
<sequence>MNKYIFVSGLLLALTALSGCNNSNPHSSSTTPDQSATTASTFATSVATPAGTPEVTTGETTSIDDTLGKDRTAKDDDPTQAPPNSPPQLIVNDETPPPSKPLPPFTVKEEITTFLVNGQKVVGTLAVPEGTGPAPVILVFHGYTGSRDANLVAGTGGESLFSRAARLWATEGYASLRIDFRNSGESDGIWADTTFDGQIDDAIAAVAFLQIDKRVDGKRIAAVGWSQGGLVASALAAKTPALRAVGLWNAVTVPPLTYSLILGPQALKDGPAAANKLVGRTGLKGSFFQGIYTIDPVAEIARYDGPLFVAAGTNDSVVAPQPQMGNLFLKYHEGIEELWVRDMDHGFDKDRSAAVVDEMAKATLTLLRKGLDK</sequence>
<dbReference type="GO" id="GO:0052689">
    <property type="term" value="F:carboxylic ester hydrolase activity"/>
    <property type="evidence" value="ECO:0007669"/>
    <property type="project" value="TreeGrafter"/>
</dbReference>
<dbReference type="EMBL" id="QPJM01000006">
    <property type="protein sequence ID" value="RCW83069.1"/>
    <property type="molecule type" value="Genomic_DNA"/>
</dbReference>
<dbReference type="PANTHER" id="PTHR43265">
    <property type="entry name" value="ESTERASE ESTD"/>
    <property type="match status" value="1"/>
</dbReference>
<gene>
    <name evidence="5" type="ORF">C7476_106102</name>
</gene>
<feature type="signal peptide" evidence="3">
    <location>
        <begin position="1"/>
        <end position="18"/>
    </location>
</feature>
<keyword evidence="3" id="KW-0732">Signal</keyword>
<organism evidence="5 6">
    <name type="scientific">Phyllobacterium bourgognense</name>
    <dbReference type="NCBI Taxonomy" id="314236"/>
    <lineage>
        <taxon>Bacteria</taxon>
        <taxon>Pseudomonadati</taxon>
        <taxon>Pseudomonadota</taxon>
        <taxon>Alphaproteobacteria</taxon>
        <taxon>Hyphomicrobiales</taxon>
        <taxon>Phyllobacteriaceae</taxon>
        <taxon>Phyllobacterium</taxon>
    </lineage>
</organism>
<feature type="compositionally biased region" description="Polar residues" evidence="2">
    <location>
        <begin position="54"/>
        <end position="64"/>
    </location>
</feature>
<name>A0A368YTW5_9HYPH</name>
<evidence type="ECO:0000313" key="5">
    <source>
        <dbReference type="EMBL" id="RCW83069.1"/>
    </source>
</evidence>
<feature type="compositionally biased region" description="Low complexity" evidence="2">
    <location>
        <begin position="22"/>
        <end position="50"/>
    </location>
</feature>
<feature type="chain" id="PRO_5016688078" description="Xaa-Pro dipeptidyl-peptidase-like domain-containing protein" evidence="3">
    <location>
        <begin position="19"/>
        <end position="373"/>
    </location>
</feature>
<dbReference type="GO" id="GO:0006508">
    <property type="term" value="P:proteolysis"/>
    <property type="evidence" value="ECO:0007669"/>
    <property type="project" value="InterPro"/>
</dbReference>
<evidence type="ECO:0000259" key="4">
    <source>
        <dbReference type="Pfam" id="PF02129"/>
    </source>
</evidence>
<dbReference type="InterPro" id="IPR000383">
    <property type="entry name" value="Xaa-Pro-like_dom"/>
</dbReference>
<dbReference type="InterPro" id="IPR029058">
    <property type="entry name" value="AB_hydrolase_fold"/>
</dbReference>
<feature type="compositionally biased region" description="Basic and acidic residues" evidence="2">
    <location>
        <begin position="66"/>
        <end position="77"/>
    </location>
</feature>
<dbReference type="InterPro" id="IPR002471">
    <property type="entry name" value="Pept_S9_AS"/>
</dbReference>
<proteinExistence type="predicted"/>
<evidence type="ECO:0000256" key="2">
    <source>
        <dbReference type="SAM" id="MobiDB-lite"/>
    </source>
</evidence>
<dbReference type="Pfam" id="PF02129">
    <property type="entry name" value="Peptidase_S15"/>
    <property type="match status" value="1"/>
</dbReference>
<evidence type="ECO:0000313" key="6">
    <source>
        <dbReference type="Proteomes" id="UP000253324"/>
    </source>
</evidence>